<evidence type="ECO:0000313" key="4">
    <source>
        <dbReference type="Proteomes" id="UP001231370"/>
    </source>
</evidence>
<keyword evidence="4" id="KW-1185">Reference proteome</keyword>
<reference evidence="3 4" key="1">
    <citation type="submission" date="2023-01" db="EMBL/GenBank/DDBJ databases">
        <title>Novel diversity within Roseofilum (Cyanobacteria; Desertifilaceae) from marine benthic mats with descriptions of four novel species.</title>
        <authorList>
            <person name="Wang Y."/>
            <person name="Berthold D.E."/>
            <person name="Hu J."/>
            <person name="Lefler F.W."/>
            <person name="Laughinghouse H.D. IV."/>
        </authorList>
    </citation>
    <scope>NUCLEOTIDE SEQUENCE [LARGE SCALE GENOMIC DNA]</scope>
    <source>
        <strain evidence="3 4">BLCC-M91</strain>
    </source>
</reference>
<dbReference type="RefSeq" id="WP_283762061.1">
    <property type="nucleotide sequence ID" value="NZ_JAQPOK010000065.1"/>
</dbReference>
<accession>A0ABT7BHU9</accession>
<feature type="compositionally biased region" description="Basic and acidic residues" evidence="1">
    <location>
        <begin position="21"/>
        <end position="35"/>
    </location>
</feature>
<feature type="region of interest" description="Disordered" evidence="1">
    <location>
        <begin position="101"/>
        <end position="155"/>
    </location>
</feature>
<name>A0ABT7BHU9_9CYAN</name>
<proteinExistence type="predicted"/>
<evidence type="ECO:0000313" key="3">
    <source>
        <dbReference type="EMBL" id="MDJ1178749.1"/>
    </source>
</evidence>
<keyword evidence="2" id="KW-0812">Transmembrane</keyword>
<feature type="transmembrane region" description="Helical" evidence="2">
    <location>
        <begin position="61"/>
        <end position="82"/>
    </location>
</feature>
<feature type="compositionally biased region" description="Polar residues" evidence="1">
    <location>
        <begin position="141"/>
        <end position="155"/>
    </location>
</feature>
<dbReference type="EMBL" id="JAQPOK010000065">
    <property type="protein sequence ID" value="MDJ1178749.1"/>
    <property type="molecule type" value="Genomic_DNA"/>
</dbReference>
<comment type="caution">
    <text evidence="3">The sequence shown here is derived from an EMBL/GenBank/DDBJ whole genome shotgun (WGS) entry which is preliminary data.</text>
</comment>
<organism evidence="3 4">
    <name type="scientific">Roseofilum halophilum BLCC-M91</name>
    <dbReference type="NCBI Taxonomy" id="3022259"/>
    <lineage>
        <taxon>Bacteria</taxon>
        <taxon>Bacillati</taxon>
        <taxon>Cyanobacteriota</taxon>
        <taxon>Cyanophyceae</taxon>
        <taxon>Desertifilales</taxon>
        <taxon>Desertifilaceae</taxon>
        <taxon>Roseofilum</taxon>
        <taxon>Roseofilum halophilum</taxon>
    </lineage>
</organism>
<sequence length="155" mass="16752">MANQTDTSSNIQGHQVTPEEVSYRKGYLEGQEEERKRSEAKWIQAQKEAGHTASNGASVGIFTGLLIAVISVVLGGSVYYFLRSQEPVSQDTPEVIEALPDVNLPDVQVPDIDIETPDVLNPSQESTDSTSTDSTSTQPTNPESEGQNQESGNTQ</sequence>
<protein>
    <submittedName>
        <fullName evidence="3">Uncharacterized protein</fullName>
    </submittedName>
</protein>
<dbReference type="Proteomes" id="UP001231370">
    <property type="component" value="Unassembled WGS sequence"/>
</dbReference>
<keyword evidence="2" id="KW-1133">Transmembrane helix</keyword>
<feature type="region of interest" description="Disordered" evidence="1">
    <location>
        <begin position="1"/>
        <end position="35"/>
    </location>
</feature>
<feature type="compositionally biased region" description="Low complexity" evidence="1">
    <location>
        <begin position="122"/>
        <end position="140"/>
    </location>
</feature>
<keyword evidence="2" id="KW-0472">Membrane</keyword>
<gene>
    <name evidence="3" type="ORF">PJF56_07735</name>
</gene>
<evidence type="ECO:0000256" key="2">
    <source>
        <dbReference type="SAM" id="Phobius"/>
    </source>
</evidence>
<evidence type="ECO:0000256" key="1">
    <source>
        <dbReference type="SAM" id="MobiDB-lite"/>
    </source>
</evidence>
<feature type="compositionally biased region" description="Polar residues" evidence="1">
    <location>
        <begin position="1"/>
        <end position="15"/>
    </location>
</feature>